<feature type="transmembrane region" description="Helical" evidence="5">
    <location>
        <begin position="127"/>
        <end position="151"/>
    </location>
</feature>
<keyword evidence="7" id="KW-1185">Reference proteome</keyword>
<keyword evidence="2 5" id="KW-0812">Transmembrane</keyword>
<evidence type="ECO:0000313" key="6">
    <source>
        <dbReference type="EMBL" id="CAJ2514038.1"/>
    </source>
</evidence>
<dbReference type="PANTHER" id="PTHR31465:SF35">
    <property type="entry name" value="RTA1 DOMAIN PROTEIN-RELATED"/>
    <property type="match status" value="1"/>
</dbReference>
<keyword evidence="3 5" id="KW-1133">Transmembrane helix</keyword>
<dbReference type="EMBL" id="CAUWAG010000020">
    <property type="protein sequence ID" value="CAJ2514038.1"/>
    <property type="molecule type" value="Genomic_DNA"/>
</dbReference>
<dbReference type="GO" id="GO:0016020">
    <property type="term" value="C:membrane"/>
    <property type="evidence" value="ECO:0007669"/>
    <property type="project" value="UniProtKB-SubCell"/>
</dbReference>
<comment type="subcellular location">
    <subcellularLocation>
        <location evidence="1">Membrane</location>
        <topology evidence="1">Multi-pass membrane protein</topology>
    </subcellularLocation>
</comment>
<evidence type="ECO:0000256" key="4">
    <source>
        <dbReference type="ARBA" id="ARBA00023136"/>
    </source>
</evidence>
<organism evidence="6 7">
    <name type="scientific">Anthostomella pinea</name>
    <dbReference type="NCBI Taxonomy" id="933095"/>
    <lineage>
        <taxon>Eukaryota</taxon>
        <taxon>Fungi</taxon>
        <taxon>Dikarya</taxon>
        <taxon>Ascomycota</taxon>
        <taxon>Pezizomycotina</taxon>
        <taxon>Sordariomycetes</taxon>
        <taxon>Xylariomycetidae</taxon>
        <taxon>Xylariales</taxon>
        <taxon>Xylariaceae</taxon>
        <taxon>Anthostomella</taxon>
    </lineage>
</organism>
<feature type="transmembrane region" description="Helical" evidence="5">
    <location>
        <begin position="244"/>
        <end position="263"/>
    </location>
</feature>
<dbReference type="Proteomes" id="UP001295740">
    <property type="component" value="Unassembled WGS sequence"/>
</dbReference>
<accession>A0AAI8W0W9</accession>
<evidence type="ECO:0000256" key="3">
    <source>
        <dbReference type="ARBA" id="ARBA00022989"/>
    </source>
</evidence>
<dbReference type="AlphaFoldDB" id="A0AAI8W0W9"/>
<evidence type="ECO:0000256" key="5">
    <source>
        <dbReference type="SAM" id="Phobius"/>
    </source>
</evidence>
<feature type="transmembrane region" description="Helical" evidence="5">
    <location>
        <begin position="207"/>
        <end position="224"/>
    </location>
</feature>
<proteinExistence type="predicted"/>
<gene>
    <name evidence="6" type="ORF">KHLLAP_LOCUS14506</name>
</gene>
<feature type="transmembrane region" description="Helical" evidence="5">
    <location>
        <begin position="51"/>
        <end position="72"/>
    </location>
</feature>
<reference evidence="6" key="1">
    <citation type="submission" date="2023-10" db="EMBL/GenBank/DDBJ databases">
        <authorList>
            <person name="Hackl T."/>
        </authorList>
    </citation>
    <scope>NUCLEOTIDE SEQUENCE</scope>
</reference>
<evidence type="ECO:0000256" key="1">
    <source>
        <dbReference type="ARBA" id="ARBA00004141"/>
    </source>
</evidence>
<comment type="caution">
    <text evidence="6">The sequence shown here is derived from an EMBL/GenBank/DDBJ whole genome shotgun (WGS) entry which is preliminary data.</text>
</comment>
<feature type="transmembrane region" description="Helical" evidence="5">
    <location>
        <begin position="84"/>
        <end position="106"/>
    </location>
</feature>
<evidence type="ECO:0000256" key="2">
    <source>
        <dbReference type="ARBA" id="ARBA00022692"/>
    </source>
</evidence>
<name>A0AAI8W0W9_9PEZI</name>
<dbReference type="Pfam" id="PF04479">
    <property type="entry name" value="RTA1"/>
    <property type="match status" value="1"/>
</dbReference>
<evidence type="ECO:0000313" key="7">
    <source>
        <dbReference type="Proteomes" id="UP001295740"/>
    </source>
</evidence>
<keyword evidence="4 5" id="KW-0472">Membrane</keyword>
<feature type="transmembrane region" description="Helical" evidence="5">
    <location>
        <begin position="20"/>
        <end position="39"/>
    </location>
</feature>
<dbReference type="PANTHER" id="PTHR31465">
    <property type="entry name" value="PROTEIN RTA1-RELATED"/>
    <property type="match status" value="1"/>
</dbReference>
<feature type="transmembrane region" description="Helical" evidence="5">
    <location>
        <begin position="163"/>
        <end position="186"/>
    </location>
</feature>
<protein>
    <submittedName>
        <fullName evidence="6">Uu.00g021570.m01.CDS01</fullName>
    </submittedName>
</protein>
<sequence>MSGALEIREGESGFVFYRYHPSLAAAAVFVALFAINTLVHAFQLARYRTWYFIPFVIGGIVEAIGYGGRIMSSNETPDWSGGTYILQTVFILIGPALMAASIYMILGRLIRLVGGEHLSFIPVNWMSKIFVTIDVISILMQIAGGAMLATADTESMYNAGEDIIISALFMQLAAFGVFVAVAGLFYRRIIQQPTAASRSAEFPWQRYLWLLFAGSALILVRSIFRVAEYLSGSSGLLMANEVFLYVFDAQLMVAVTVLFNVYHPSRIIYTPRRKVLQDESEVSSHVEVQPV</sequence>
<dbReference type="InterPro" id="IPR007568">
    <property type="entry name" value="RTA1"/>
</dbReference>